<evidence type="ECO:0000256" key="1">
    <source>
        <dbReference type="SAM" id="MobiDB-lite"/>
    </source>
</evidence>
<comment type="caution">
    <text evidence="2">The sequence shown here is derived from an EMBL/GenBank/DDBJ whole genome shotgun (WGS) entry which is preliminary data.</text>
</comment>
<gene>
    <name evidence="2" type="ORF">MGAL_10B056940</name>
</gene>
<name>A0A8B6GPD0_MYTGA</name>
<dbReference type="Proteomes" id="UP000596742">
    <property type="component" value="Unassembled WGS sequence"/>
</dbReference>
<sequence length="148" mass="16543">MPHNIKCFRGINKGYFLFTILCVSLRLTNSQRSSDSGSRGKGRGGVKPAACGPGDRRLSSHNRFSTLIDETEMEIESVPPPERLQSPGFHRQWNTSVAVRHPSLWTFIRCMKDQQGSAETSIDAANRGDNPPKKKEKVEGKWKIGCKD</sequence>
<evidence type="ECO:0000313" key="3">
    <source>
        <dbReference type="Proteomes" id="UP000596742"/>
    </source>
</evidence>
<feature type="region of interest" description="Disordered" evidence="1">
    <location>
        <begin position="30"/>
        <end position="62"/>
    </location>
</feature>
<dbReference type="EMBL" id="UYJE01008752">
    <property type="protein sequence ID" value="VDI66869.1"/>
    <property type="molecule type" value="Genomic_DNA"/>
</dbReference>
<feature type="region of interest" description="Disordered" evidence="1">
    <location>
        <begin position="116"/>
        <end position="148"/>
    </location>
</feature>
<evidence type="ECO:0000313" key="2">
    <source>
        <dbReference type="EMBL" id="VDI66869.1"/>
    </source>
</evidence>
<feature type="compositionally biased region" description="Basic and acidic residues" evidence="1">
    <location>
        <begin position="130"/>
        <end position="148"/>
    </location>
</feature>
<dbReference type="OrthoDB" id="9976404at2759"/>
<dbReference type="AlphaFoldDB" id="A0A8B6GPD0"/>
<organism evidence="2 3">
    <name type="scientific">Mytilus galloprovincialis</name>
    <name type="common">Mediterranean mussel</name>
    <dbReference type="NCBI Taxonomy" id="29158"/>
    <lineage>
        <taxon>Eukaryota</taxon>
        <taxon>Metazoa</taxon>
        <taxon>Spiralia</taxon>
        <taxon>Lophotrochozoa</taxon>
        <taxon>Mollusca</taxon>
        <taxon>Bivalvia</taxon>
        <taxon>Autobranchia</taxon>
        <taxon>Pteriomorphia</taxon>
        <taxon>Mytilida</taxon>
        <taxon>Mytiloidea</taxon>
        <taxon>Mytilidae</taxon>
        <taxon>Mytilinae</taxon>
        <taxon>Mytilus</taxon>
    </lineage>
</organism>
<reference evidence="2" key="1">
    <citation type="submission" date="2018-11" db="EMBL/GenBank/DDBJ databases">
        <authorList>
            <person name="Alioto T."/>
            <person name="Alioto T."/>
        </authorList>
    </citation>
    <scope>NUCLEOTIDE SEQUENCE</scope>
</reference>
<protein>
    <submittedName>
        <fullName evidence="2">Uncharacterized protein</fullName>
    </submittedName>
</protein>
<keyword evidence="3" id="KW-1185">Reference proteome</keyword>
<proteinExistence type="predicted"/>
<accession>A0A8B6GPD0</accession>